<dbReference type="PROSITE" id="PS50262">
    <property type="entry name" value="G_PROTEIN_RECEP_F1_2"/>
    <property type="match status" value="2"/>
</dbReference>
<evidence type="ECO:0000256" key="15">
    <source>
        <dbReference type="PROSITE-ProRule" id="PRU00259"/>
    </source>
</evidence>
<dbReference type="GO" id="GO:0005634">
    <property type="term" value="C:nucleus"/>
    <property type="evidence" value="ECO:0007669"/>
    <property type="project" value="TreeGrafter"/>
</dbReference>
<dbReference type="SUPFAM" id="SSF48371">
    <property type="entry name" value="ARM repeat"/>
    <property type="match status" value="1"/>
</dbReference>
<evidence type="ECO:0000256" key="8">
    <source>
        <dbReference type="ARBA" id="ARBA00022989"/>
    </source>
</evidence>
<dbReference type="InterPro" id="IPR028435">
    <property type="entry name" value="Plakophilin/d_Catenin"/>
</dbReference>
<feature type="transmembrane region" description="Helical" evidence="17">
    <location>
        <begin position="1561"/>
        <end position="1580"/>
    </location>
</feature>
<feature type="region of interest" description="Disordered" evidence="16">
    <location>
        <begin position="549"/>
        <end position="568"/>
    </location>
</feature>
<name>A0AAD8ZKH9_9TELE</name>
<dbReference type="GO" id="GO:0008188">
    <property type="term" value="F:neuropeptide receptor activity"/>
    <property type="evidence" value="ECO:0007669"/>
    <property type="project" value="InterPro"/>
</dbReference>
<dbReference type="SUPFAM" id="SSF81321">
    <property type="entry name" value="Family A G protein-coupled receptor-like"/>
    <property type="match status" value="1"/>
</dbReference>
<dbReference type="PANTHER" id="PTHR10372">
    <property type="entry name" value="PLAKOPHILLIN-RELATED"/>
    <property type="match status" value="1"/>
</dbReference>
<dbReference type="InterPro" id="IPR005395">
    <property type="entry name" value="NPFF_rcpt"/>
</dbReference>
<feature type="repeat" description="ARM" evidence="15">
    <location>
        <begin position="399"/>
        <end position="442"/>
    </location>
</feature>
<keyword evidence="11" id="KW-1015">Disulfide bond</keyword>
<evidence type="ECO:0000256" key="10">
    <source>
        <dbReference type="ARBA" id="ARBA00023136"/>
    </source>
</evidence>
<feature type="region of interest" description="Disordered" evidence="16">
    <location>
        <begin position="124"/>
        <end position="197"/>
    </location>
</feature>
<organism evidence="19 20">
    <name type="scientific">Electrophorus voltai</name>
    <dbReference type="NCBI Taxonomy" id="2609070"/>
    <lineage>
        <taxon>Eukaryota</taxon>
        <taxon>Metazoa</taxon>
        <taxon>Chordata</taxon>
        <taxon>Craniata</taxon>
        <taxon>Vertebrata</taxon>
        <taxon>Euteleostomi</taxon>
        <taxon>Actinopterygii</taxon>
        <taxon>Neopterygii</taxon>
        <taxon>Teleostei</taxon>
        <taxon>Ostariophysi</taxon>
        <taxon>Gymnotiformes</taxon>
        <taxon>Gymnotoidei</taxon>
        <taxon>Gymnotidae</taxon>
        <taxon>Electrophorus</taxon>
    </lineage>
</organism>
<feature type="region of interest" description="Disordered" evidence="16">
    <location>
        <begin position="972"/>
        <end position="998"/>
    </location>
</feature>
<keyword evidence="4 17" id="KW-0812">Transmembrane</keyword>
<evidence type="ECO:0000256" key="12">
    <source>
        <dbReference type="ARBA" id="ARBA00023180"/>
    </source>
</evidence>
<keyword evidence="9" id="KW-0297">G-protein coupled receptor</keyword>
<comment type="function">
    <text evidence="14">Receptor for NPAF (A-18-F-amide) and NPFF (F-8-F-amide) neuropeptides, also known as morphine-modulating peptides. Can also be activated by a variety of naturally occurring or synthetic FMRF-amide like ligands. This receptor mediates its action by association with G proteins that activate a phosphatidylinositol-calcium second messenger system.</text>
</comment>
<evidence type="ECO:0000256" key="16">
    <source>
        <dbReference type="SAM" id="MobiDB-lite"/>
    </source>
</evidence>
<evidence type="ECO:0000256" key="1">
    <source>
        <dbReference type="ARBA" id="ARBA00004282"/>
    </source>
</evidence>
<accession>A0AAD8ZKH9</accession>
<evidence type="ECO:0000256" key="6">
    <source>
        <dbReference type="ARBA" id="ARBA00022889"/>
    </source>
</evidence>
<keyword evidence="13" id="KW-0807">Transducer</keyword>
<comment type="subcellular location">
    <subcellularLocation>
        <location evidence="1">Cell junction</location>
    </subcellularLocation>
    <subcellularLocation>
        <location evidence="2">Membrane</location>
    </subcellularLocation>
</comment>
<dbReference type="EMBL" id="JAROKS010000010">
    <property type="protein sequence ID" value="KAK1800796.1"/>
    <property type="molecule type" value="Genomic_DNA"/>
</dbReference>
<evidence type="ECO:0000256" key="9">
    <source>
        <dbReference type="ARBA" id="ARBA00023040"/>
    </source>
</evidence>
<dbReference type="GO" id="GO:0005912">
    <property type="term" value="C:adherens junction"/>
    <property type="evidence" value="ECO:0007669"/>
    <property type="project" value="TreeGrafter"/>
</dbReference>
<comment type="similarity">
    <text evidence="3">Belongs to the beta-catenin family.</text>
</comment>
<feature type="compositionally biased region" description="Polar residues" evidence="16">
    <location>
        <begin position="62"/>
        <end position="88"/>
    </location>
</feature>
<keyword evidence="12" id="KW-0325">Glycoprotein</keyword>
<dbReference type="InterPro" id="IPR016024">
    <property type="entry name" value="ARM-type_fold"/>
</dbReference>
<dbReference type="Proteomes" id="UP001239994">
    <property type="component" value="Unassembled WGS sequence"/>
</dbReference>
<comment type="caution">
    <text evidence="19">The sequence shown here is derived from an EMBL/GenBank/DDBJ whole genome shotgun (WGS) entry which is preliminary data.</text>
</comment>
<feature type="domain" description="G-protein coupled receptors family 1 profile" evidence="18">
    <location>
        <begin position="1469"/>
        <end position="1577"/>
    </location>
</feature>
<dbReference type="GO" id="GO:0005737">
    <property type="term" value="C:cytoplasm"/>
    <property type="evidence" value="ECO:0007669"/>
    <property type="project" value="TreeGrafter"/>
</dbReference>
<evidence type="ECO:0000256" key="3">
    <source>
        <dbReference type="ARBA" id="ARBA00005462"/>
    </source>
</evidence>
<keyword evidence="10 17" id="KW-0472">Membrane</keyword>
<evidence type="ECO:0000256" key="4">
    <source>
        <dbReference type="ARBA" id="ARBA00022692"/>
    </source>
</evidence>
<feature type="compositionally biased region" description="Basic residues" evidence="16">
    <location>
        <begin position="925"/>
        <end position="935"/>
    </location>
</feature>
<dbReference type="Pfam" id="PF00001">
    <property type="entry name" value="7tm_1"/>
    <property type="match status" value="2"/>
</dbReference>
<evidence type="ECO:0000256" key="17">
    <source>
        <dbReference type="SAM" id="Phobius"/>
    </source>
</evidence>
<evidence type="ECO:0000256" key="5">
    <source>
        <dbReference type="ARBA" id="ARBA00022737"/>
    </source>
</evidence>
<evidence type="ECO:0000256" key="11">
    <source>
        <dbReference type="ARBA" id="ARBA00023157"/>
    </source>
</evidence>
<keyword evidence="7" id="KW-0965">Cell junction</keyword>
<feature type="non-terminal residue" evidence="19">
    <location>
        <position position="1699"/>
    </location>
</feature>
<evidence type="ECO:0000256" key="14">
    <source>
        <dbReference type="ARBA" id="ARBA00025478"/>
    </source>
</evidence>
<keyword evidence="9" id="KW-0675">Receptor</keyword>
<proteinExistence type="inferred from homology"/>
<dbReference type="PANTHER" id="PTHR10372:SF5">
    <property type="entry name" value="SPLICING REGULATOR ARVCF"/>
    <property type="match status" value="1"/>
</dbReference>
<dbReference type="InterPro" id="IPR011989">
    <property type="entry name" value="ARM-like"/>
</dbReference>
<keyword evidence="6" id="KW-0130">Cell adhesion</keyword>
<feature type="repeat" description="ARM" evidence="15">
    <location>
        <begin position="678"/>
        <end position="715"/>
    </location>
</feature>
<gene>
    <name evidence="19" type="ORF">P4O66_005977</name>
</gene>
<dbReference type="SMART" id="SM01381">
    <property type="entry name" value="7TM_GPCR_Srsx"/>
    <property type="match status" value="1"/>
</dbReference>
<feature type="region of interest" description="Disordered" evidence="16">
    <location>
        <begin position="1137"/>
        <end position="1157"/>
    </location>
</feature>
<dbReference type="PRINTS" id="PR00237">
    <property type="entry name" value="GPCRRHODOPSN"/>
</dbReference>
<dbReference type="Pfam" id="PF00514">
    <property type="entry name" value="Arm"/>
    <property type="match status" value="3"/>
</dbReference>
<feature type="transmembrane region" description="Helical" evidence="17">
    <location>
        <begin position="1332"/>
        <end position="1359"/>
    </location>
</feature>
<feature type="domain" description="G-protein coupled receptors family 1 profile" evidence="18">
    <location>
        <begin position="1350"/>
        <end position="1450"/>
    </location>
</feature>
<dbReference type="PRINTS" id="PR01570">
    <property type="entry name" value="NPFFRECEPTOR"/>
</dbReference>
<reference evidence="19" key="1">
    <citation type="submission" date="2023-03" db="EMBL/GenBank/DDBJ databases">
        <title>Electrophorus voltai genome.</title>
        <authorList>
            <person name="Bian C."/>
        </authorList>
    </citation>
    <scope>NUCLEOTIDE SEQUENCE</scope>
    <source>
        <strain evidence="19">CB-2022</strain>
        <tissue evidence="19">Muscle</tissue>
    </source>
</reference>
<dbReference type="GO" id="GO:0098609">
    <property type="term" value="P:cell-cell adhesion"/>
    <property type="evidence" value="ECO:0007669"/>
    <property type="project" value="InterPro"/>
</dbReference>
<dbReference type="Gene3D" id="1.20.1070.10">
    <property type="entry name" value="Rhodopsin 7-helix transmembrane proteins"/>
    <property type="match status" value="2"/>
</dbReference>
<keyword evidence="8 17" id="KW-1133">Transmembrane helix</keyword>
<evidence type="ECO:0000259" key="18">
    <source>
        <dbReference type="PROSITE" id="PS50262"/>
    </source>
</evidence>
<evidence type="ECO:0000256" key="7">
    <source>
        <dbReference type="ARBA" id="ARBA00022949"/>
    </source>
</evidence>
<dbReference type="GO" id="GO:0005886">
    <property type="term" value="C:plasma membrane"/>
    <property type="evidence" value="ECO:0007669"/>
    <property type="project" value="TreeGrafter"/>
</dbReference>
<dbReference type="InterPro" id="IPR000276">
    <property type="entry name" value="GPCR_Rhodpsn"/>
</dbReference>
<evidence type="ECO:0000256" key="2">
    <source>
        <dbReference type="ARBA" id="ARBA00004370"/>
    </source>
</evidence>
<feature type="region of interest" description="Disordered" evidence="16">
    <location>
        <begin position="903"/>
        <end position="941"/>
    </location>
</feature>
<keyword evidence="20" id="KW-1185">Reference proteome</keyword>
<sequence>QPLYTRKASYTAIPPVLPKEQSLDDPLAVLSKRQTKEPTEEGAATEDTLDTPSSDLSTLTSANGSLRNTEANTDESSGLGTEKSCSPDTELNPLTACSSHEEVVQPEECTAVATEIFQTVCTGSQDTESISPPVVSAEKVEETAGASPAQAAAEASTPHYPPGENVKEQPVQQSSHQSPRVALGGHGTMPHGFQYPPPYSNLPARNYLPENCYTLPLHRDFGRIGQSTSVCNGAAKRDEDGADLRSGIPAISHPMMGATLHLRPTLDLAVDDRLGPLLNPYLQDLYRMQTLIPQKRASMVSLDTIRKDPRWRDPNLREVIAMLSHPMDPVKSNAAAYLQHLCYENDKVKQDVRQLHGIPALVALLDHPKVEVYRKACGALRNISFGRDHFNKVAIKNSDGIPALLRLLRKSSDMEVRELVTGTLWNLSSHEPLKMVIINHGLQTLTDEIIIPHSGLRGDPNDPSRPGDPEWTTVFKNTSGCLRNVSSDGAEARQRMRECEGLVDALLHALYSAVTKRDMNNKSVENCVCILRNLSYHVHKEVPGAERFYGNPAAPPGKPRGCPKKKDEPHCFSGRGTEGATIWRPNVCRDRLYPVPFSGRRHGASDKTYSTLDMPKRTLPTKGLELLYQPEVVRLYLSLLKLSHNQNTLEAAGGALQNLSAGHWAWSNYIRATVRKEKGLPILVELLHSDADKVVRAIAIALRNLAIDHKNKDLIGSYAMRDLVSNLPSSQQRPAKNLEGDTVVAILNTIHEIITDNLENARFLIQGQGIQKLVAINRTRYQSVRETKAASHVLQTVWAYKDLRHTLSKGGWNKTHFKPAVSGVPKKQKNAKLGNDDITLPLMEKNQDAYCCADQSDRVGDGPCRMIERETFQVIMHMLVKSLVSLVAEGNTPAAARSQSVKALKHDGRAVRSNGRDLNQTVPGRQRHSQAHCRHRAADPRSAAGRMRFACRRKAIKRKVLCRLLQWRRLSRPSERKPRHDTTQLKPQARRETDASAAGTARAFTRLVRSLQLCSSESSPSPPASSACSRRTVRAYRTRGYGKQLKLYRALRSVRRYQQCAQKLNGPECSDRSPGMGKFHRELLHSSSPVLNYEALYNVQQSRDGSGEITEGKTTAAVSLTPNTPTLNGIGVQSQMVEQQQLSTPHPSPNPEAAWKQSSEVSVSELIQNIFGSLSFVVGVWAVETEPGSIGTGSLGAGVIRQAASQGGLSGCQYYAITIEPLEPDLPPRGQDAPGPAQPRPCCSAQWMEINVKEGGVLNTTQENTMNNKGLLLSPMDGQSHRDKAGVGRGVWELAPYLTSDLLPDTNATNGTNSTQAERILFALYYQHSLDMAAVFILAYLFIFLLCMMGNGVVCLIVLRNRCMWTVTNIFILNLSISDLLIGIFCIPTTLVDNLITGKWLTPQNSNELSVLLSIGWPFSNVICKLSGLVQGMSVCASVFTLVAIAVDRLGPSRRCGKCTLQSCLPSFYLIPLVLIVLMYGRIGAKLYSTTVLVSVDQTDSVPQRKSPISQRKIKVIKMLFVVALLFMVSWLPLWTLMLLTDYARPEGELLEVLTGYIFPFSHWLAFSNSSVNPIVYGYFNENFKRGFRAACKRGTCCCSRQLSLLRFGTARSGPKARAHLDKALSANPLSLGVRNRVYTDSDLTGCVHLEMEHRGLPVEKGNSGMEGGNGAAEIKRELLEDTERISPTGTTVYQAWEH</sequence>
<feature type="transmembrane region" description="Helical" evidence="17">
    <location>
        <begin position="1519"/>
        <end position="1541"/>
    </location>
</feature>
<keyword evidence="5" id="KW-0677">Repeat</keyword>
<dbReference type="Gene3D" id="1.25.10.10">
    <property type="entry name" value="Leucine-rich Repeat Variant"/>
    <property type="match status" value="1"/>
</dbReference>
<evidence type="ECO:0000313" key="20">
    <source>
        <dbReference type="Proteomes" id="UP001239994"/>
    </source>
</evidence>
<feature type="region of interest" description="Disordered" evidence="16">
    <location>
        <begin position="1"/>
        <end position="88"/>
    </location>
</feature>
<protein>
    <recommendedName>
        <fullName evidence="18">G-protein coupled receptors family 1 profile domain-containing protein</fullName>
    </recommendedName>
</protein>
<dbReference type="SMART" id="SM00185">
    <property type="entry name" value="ARM"/>
    <property type="match status" value="7"/>
</dbReference>
<feature type="transmembrane region" description="Helical" evidence="17">
    <location>
        <begin position="1371"/>
        <end position="1391"/>
    </location>
</feature>
<evidence type="ECO:0000313" key="19">
    <source>
        <dbReference type="EMBL" id="KAK1800796.1"/>
    </source>
</evidence>
<dbReference type="PROSITE" id="PS50176">
    <property type="entry name" value="ARM_REPEAT"/>
    <property type="match status" value="3"/>
</dbReference>
<evidence type="ECO:0000256" key="13">
    <source>
        <dbReference type="ARBA" id="ARBA00023224"/>
    </source>
</evidence>
<dbReference type="InterPro" id="IPR000225">
    <property type="entry name" value="Armadillo"/>
</dbReference>
<feature type="compositionally biased region" description="Basic and acidic residues" evidence="16">
    <location>
        <begin position="972"/>
        <end position="994"/>
    </location>
</feature>
<feature type="compositionally biased region" description="Low complexity" evidence="16">
    <location>
        <begin position="50"/>
        <end position="61"/>
    </location>
</feature>
<dbReference type="InterPro" id="IPR017452">
    <property type="entry name" value="GPCR_Rhodpsn_7TM"/>
</dbReference>
<feature type="repeat" description="ARM" evidence="15">
    <location>
        <begin position="356"/>
        <end position="384"/>
    </location>
</feature>
<feature type="compositionally biased region" description="Low complexity" evidence="16">
    <location>
        <begin position="143"/>
        <end position="158"/>
    </location>
</feature>